<keyword evidence="3" id="KW-1185">Reference proteome</keyword>
<gene>
    <name evidence="2" type="ORF">AM1BK_45110</name>
</gene>
<accession>A0ABQ3NA83</accession>
<dbReference type="RefSeq" id="WP_191276632.1">
    <property type="nucleotide sequence ID" value="NZ_BNDS01000031.1"/>
</dbReference>
<sequence length="343" mass="41470">MSIDLLTKLEEEKDQWIYKAIIRFDKELLQNEEITGEHQIMQIKNMHDSRHRQKTRELEQTNKDIKLVKESHEEVEQSFHHLNRTAHSLQEEIAHYEGLITDLDTILLEKFNCDLDKKFEFDQIKGQVLFKDRKTTKLVKSFDEMNREMDEFYQMQLDKGTSRFGQFLPIALQTNPPVRCLSLKHGRGLDRYLVLKNFEDDYQIVQDTLNENNSAVYNYYVEQLNHFKQYGKKVLLQMCTLKKEHLQNVFQEIEEKEEQNRAKEMSISKLEEKLTKVHWEWNHDLDRLRKLDEILKEEFVNVVSEWQEKLFAKQTSDVDRWLYHQYCQIILKQSGRIFKNEYS</sequence>
<organism evidence="2 3">
    <name type="scientific">Neobacillus kokaensis</name>
    <dbReference type="NCBI Taxonomy" id="2759023"/>
    <lineage>
        <taxon>Bacteria</taxon>
        <taxon>Bacillati</taxon>
        <taxon>Bacillota</taxon>
        <taxon>Bacilli</taxon>
        <taxon>Bacillales</taxon>
        <taxon>Bacillaceae</taxon>
        <taxon>Neobacillus</taxon>
    </lineage>
</organism>
<dbReference type="Proteomes" id="UP000637074">
    <property type="component" value="Unassembled WGS sequence"/>
</dbReference>
<evidence type="ECO:0000256" key="1">
    <source>
        <dbReference type="SAM" id="Coils"/>
    </source>
</evidence>
<name>A0ABQ3NA83_9BACI</name>
<proteinExistence type="predicted"/>
<feature type="coiled-coil region" evidence="1">
    <location>
        <begin position="58"/>
        <end position="92"/>
    </location>
</feature>
<dbReference type="EMBL" id="BNDS01000031">
    <property type="protein sequence ID" value="GHI00969.1"/>
    <property type="molecule type" value="Genomic_DNA"/>
</dbReference>
<reference evidence="2 3" key="1">
    <citation type="journal article" date="2022" name="Int. J. Syst. Evol. Microbiol.">
        <title>Neobacillus kokaensis sp. nov., isolated from soil.</title>
        <authorList>
            <person name="Yuki K."/>
            <person name="Matsubara H."/>
            <person name="Yamaguchi S."/>
        </authorList>
    </citation>
    <scope>NUCLEOTIDE SEQUENCE [LARGE SCALE GENOMIC DNA]</scope>
    <source>
        <strain evidence="2 3">LOB 377</strain>
    </source>
</reference>
<feature type="coiled-coil region" evidence="1">
    <location>
        <begin position="243"/>
        <end position="273"/>
    </location>
</feature>
<protein>
    <submittedName>
        <fullName evidence="2">Uncharacterized protein</fullName>
    </submittedName>
</protein>
<comment type="caution">
    <text evidence="2">The sequence shown here is derived from an EMBL/GenBank/DDBJ whole genome shotgun (WGS) entry which is preliminary data.</text>
</comment>
<keyword evidence="1" id="KW-0175">Coiled coil</keyword>
<evidence type="ECO:0000313" key="2">
    <source>
        <dbReference type="EMBL" id="GHI00969.1"/>
    </source>
</evidence>
<evidence type="ECO:0000313" key="3">
    <source>
        <dbReference type="Proteomes" id="UP000637074"/>
    </source>
</evidence>